<reference evidence="5" key="1">
    <citation type="submission" date="2019-01" db="EMBL/GenBank/DDBJ databases">
        <title>Gri0909 isolated from a small marine red alga.</title>
        <authorList>
            <person name="Kim J."/>
            <person name="Jeong S.E."/>
            <person name="Jeon C.O."/>
        </authorList>
    </citation>
    <scope>NUCLEOTIDE SEQUENCE [LARGE SCALE GENOMIC DNA]</scope>
    <source>
        <strain evidence="5">Gri0909</strain>
    </source>
</reference>
<dbReference type="Gene3D" id="3.40.640.10">
    <property type="entry name" value="Type I PLP-dependent aspartate aminotransferase-like (Major domain)"/>
    <property type="match status" value="1"/>
</dbReference>
<keyword evidence="4" id="KW-0808">Transferase</keyword>
<dbReference type="PROSITE" id="PS00600">
    <property type="entry name" value="AA_TRANSFER_CLASS_3"/>
    <property type="match status" value="1"/>
</dbReference>
<dbReference type="SUPFAM" id="SSF53383">
    <property type="entry name" value="PLP-dependent transferases"/>
    <property type="match status" value="1"/>
</dbReference>
<dbReference type="InterPro" id="IPR015421">
    <property type="entry name" value="PyrdxlP-dep_Trfase_major"/>
</dbReference>
<keyword evidence="2 3" id="KW-0663">Pyridoxal phosphate</keyword>
<dbReference type="Pfam" id="PF00202">
    <property type="entry name" value="Aminotran_3"/>
    <property type="match status" value="1"/>
</dbReference>
<dbReference type="PANTHER" id="PTHR43713:SF3">
    <property type="entry name" value="GLUTAMATE-1-SEMIALDEHYDE 2,1-AMINOMUTASE 1, CHLOROPLASTIC-RELATED"/>
    <property type="match status" value="1"/>
</dbReference>
<dbReference type="GO" id="GO:0030170">
    <property type="term" value="F:pyridoxal phosphate binding"/>
    <property type="evidence" value="ECO:0007669"/>
    <property type="project" value="InterPro"/>
</dbReference>
<comment type="cofactor">
    <cofactor evidence="1">
        <name>pyridoxal 5'-phosphate</name>
        <dbReference type="ChEBI" id="CHEBI:597326"/>
    </cofactor>
</comment>
<dbReference type="RefSeq" id="WP_127766229.1">
    <property type="nucleotide sequence ID" value="NZ_SADE01000002.1"/>
</dbReference>
<evidence type="ECO:0000313" key="5">
    <source>
        <dbReference type="Proteomes" id="UP000287447"/>
    </source>
</evidence>
<dbReference type="EMBL" id="SADE01000002">
    <property type="protein sequence ID" value="RVU36753.1"/>
    <property type="molecule type" value="Genomic_DNA"/>
</dbReference>
<protein>
    <submittedName>
        <fullName evidence="4">Aminotransferase class III-fold pyridoxal phosphate-dependent enzyme</fullName>
    </submittedName>
</protein>
<keyword evidence="4" id="KW-0032">Aminotransferase</keyword>
<organism evidence="4 5">
    <name type="scientific">Hwanghaeella grinnelliae</name>
    <dbReference type="NCBI Taxonomy" id="2500179"/>
    <lineage>
        <taxon>Bacteria</taxon>
        <taxon>Pseudomonadati</taxon>
        <taxon>Pseudomonadota</taxon>
        <taxon>Alphaproteobacteria</taxon>
        <taxon>Rhodospirillales</taxon>
        <taxon>Rhodospirillaceae</taxon>
        <taxon>Hwanghaeella</taxon>
    </lineage>
</organism>
<dbReference type="InterPro" id="IPR015422">
    <property type="entry name" value="PyrdxlP-dep_Trfase_small"/>
</dbReference>
<dbReference type="PANTHER" id="PTHR43713">
    <property type="entry name" value="GLUTAMATE-1-SEMIALDEHYDE 2,1-AMINOMUTASE"/>
    <property type="match status" value="1"/>
</dbReference>
<dbReference type="OrthoDB" id="9801834at2"/>
<evidence type="ECO:0000256" key="3">
    <source>
        <dbReference type="RuleBase" id="RU003560"/>
    </source>
</evidence>
<evidence type="ECO:0000313" key="4">
    <source>
        <dbReference type="EMBL" id="RVU36753.1"/>
    </source>
</evidence>
<proteinExistence type="inferred from homology"/>
<name>A0A3S2W567_9PROT</name>
<dbReference type="GO" id="GO:0008483">
    <property type="term" value="F:transaminase activity"/>
    <property type="evidence" value="ECO:0007669"/>
    <property type="project" value="UniProtKB-KW"/>
</dbReference>
<keyword evidence="5" id="KW-1185">Reference proteome</keyword>
<dbReference type="AlphaFoldDB" id="A0A3S2W567"/>
<evidence type="ECO:0000256" key="1">
    <source>
        <dbReference type="ARBA" id="ARBA00001933"/>
    </source>
</evidence>
<dbReference type="Gene3D" id="3.90.1150.10">
    <property type="entry name" value="Aspartate Aminotransferase, domain 1"/>
    <property type="match status" value="1"/>
</dbReference>
<dbReference type="InterPro" id="IPR049704">
    <property type="entry name" value="Aminotrans_3_PPA_site"/>
</dbReference>
<comment type="similarity">
    <text evidence="3">Belongs to the class-III pyridoxal-phosphate-dependent aminotransferase family.</text>
</comment>
<dbReference type="InterPro" id="IPR015424">
    <property type="entry name" value="PyrdxlP-dep_Trfase"/>
</dbReference>
<evidence type="ECO:0000256" key="2">
    <source>
        <dbReference type="ARBA" id="ARBA00022898"/>
    </source>
</evidence>
<dbReference type="InterPro" id="IPR005814">
    <property type="entry name" value="Aminotrans_3"/>
</dbReference>
<dbReference type="Proteomes" id="UP000287447">
    <property type="component" value="Unassembled WGS sequence"/>
</dbReference>
<accession>A0A3S2W567</accession>
<gene>
    <name evidence="4" type="ORF">EOI86_16440</name>
</gene>
<comment type="caution">
    <text evidence="4">The sequence shown here is derived from an EMBL/GenBank/DDBJ whole genome shotgun (WGS) entry which is preliminary data.</text>
</comment>
<sequence>MTLRNTDLDVSKSLALLERSLKTIPLGAQTFTKSFQQHVHGTTPLFLERGDGPRCLDVDGNWYIDYVMGLLPIVLGYCDPDVDKAIKDQLAKGISFSLSTDLEAELAERLVRLIPCAEMVRFGKNGTDATSAAVRLARAKTGRDKILVGGYHGWQDWYIGATTRSLGVPEAVRNLTVKFPFNDLDALTAVAREHGKDVAAIVIEPAVTTPKPGYLQGVRDIADEIGAVLVFDEIISGFRIDMGGAQTYYGVTPDLSAFGKAMANGMPISAIVGKAEFMAPMTEIFFSGTFGGEALSIAAAIATIDKLEANKTPQQFWQYGEALMSGMNDRIAAAGLQESLQITGDPWWPKITPSPDAGVEGPVVMSLIREQLAEHGVLTGGGINFCQRHIDDGCLEPTLKAWDAAMDRLKAAMSSDDPESWLKGDVARPVFKVR</sequence>